<comment type="caution">
    <text evidence="1">The sequence shown here is derived from an EMBL/GenBank/DDBJ whole genome shotgun (WGS) entry which is preliminary data.</text>
</comment>
<accession>N0DYD1</accession>
<dbReference type="STRING" id="1193181.BN10_140074"/>
<dbReference type="eggNOG" id="ENOG5031WEW">
    <property type="taxonomic scope" value="Bacteria"/>
</dbReference>
<evidence type="ECO:0000313" key="1">
    <source>
        <dbReference type="EMBL" id="CCH69262.1"/>
    </source>
</evidence>
<evidence type="ECO:0000313" key="2">
    <source>
        <dbReference type="Proteomes" id="UP000013167"/>
    </source>
</evidence>
<evidence type="ECO:0008006" key="3">
    <source>
        <dbReference type="Google" id="ProtNLM"/>
    </source>
</evidence>
<dbReference type="Proteomes" id="UP000013167">
    <property type="component" value="Unassembled WGS sequence"/>
</dbReference>
<dbReference type="AlphaFoldDB" id="N0DYD1"/>
<sequence>MGSEVTRAKRRPDRLPVYVQLLPGESLPAMVHRVAERLGLTVKQLWPEAPTSLQGLYDDPSVETVRSLSHAVGIGRNTLSAQTLGCRLPGALQLPRRDPMTMVCSCCRRSGHLWTRVAWVLVCPDCGSPLRRRTDSAPDFTPLELGDLWIAQSELLALLARTRDREDPRLQRFRRLTRAYGMAVVPDEDLATQARVLVASWQSSQSPALFRAARLTVALDTELVDRAANDRDEQTLLDALEVAVARAELWRAIAEVGLGQQHVPAALSRTPEVFLEGQQEQEASRNAALALLRELVLVRGGPGGESRRPRMESLWSILGLPRKDSTALATDLGNSVAGLTYLTHHVHRLNQEGLTDFHHARAVLAGLRRAPTSILRSVPGLRIDAETAKLAAAWIWIHHTRGTPRGGPHPLKQRSLREFNESLTAEGRLVLADYGATLLASDLTLDTVLGQGADTRVGALA</sequence>
<proteinExistence type="predicted"/>
<name>N0DYD1_9MICO</name>
<organism evidence="1 2">
    <name type="scientific">Phycicoccus elongatus Lp2</name>
    <dbReference type="NCBI Taxonomy" id="1193181"/>
    <lineage>
        <taxon>Bacteria</taxon>
        <taxon>Bacillati</taxon>
        <taxon>Actinomycetota</taxon>
        <taxon>Actinomycetes</taxon>
        <taxon>Micrococcales</taxon>
        <taxon>Intrasporangiaceae</taxon>
        <taxon>Phycicoccus</taxon>
    </lineage>
</organism>
<dbReference type="EMBL" id="CAIZ01000046">
    <property type="protein sequence ID" value="CCH69262.1"/>
    <property type="molecule type" value="Genomic_DNA"/>
</dbReference>
<dbReference type="HOGENOM" id="CLU_593035_0_0_11"/>
<gene>
    <name evidence="1" type="ORF">BN10_140074</name>
</gene>
<keyword evidence="2" id="KW-1185">Reference proteome</keyword>
<protein>
    <recommendedName>
        <fullName evidence="3">TniQ protein</fullName>
    </recommendedName>
</protein>
<reference evidence="1 2" key="1">
    <citation type="journal article" date="2013" name="ISME J.">
        <title>A metabolic model for members of the genus Tetrasphaera involved in enhanced biological phosphorus removal.</title>
        <authorList>
            <person name="Kristiansen R."/>
            <person name="Nguyen H.T.T."/>
            <person name="Saunders A.M."/>
            <person name="Nielsen J.L."/>
            <person name="Wimmer R."/>
            <person name="Le V.Q."/>
            <person name="McIlroy S.J."/>
            <person name="Petrovski S."/>
            <person name="Seviour R.J."/>
            <person name="Calteau A."/>
            <person name="Nielsen K.L."/>
            <person name="Nielsen P.H."/>
        </authorList>
    </citation>
    <scope>NUCLEOTIDE SEQUENCE [LARGE SCALE GENOMIC DNA]</scope>
    <source>
        <strain evidence="1 2">Lp2</strain>
    </source>
</reference>